<sequence length="1111" mass="119277">MAQIQSCQPSATLRVCLLSGLVQKPFKVVRLALTCLVSVAHSTIAPCTRVLITVAMNWMTPHEASLQKLPAEAGAEPETSVLDRKRPVPRFPDSFSANLGRKVSSPDSPQEIHASATHRTLPSPLPESQSIINRKRDVIAGIAPPLPTSPLPTSRNRQVSTASSVKAMVAKFEGAGCGDSPDKSDTMADSMTDAPSSPIDSIKTKAPVDESINMTSSALAPGSVSHTALPKTQIIEEGELELLKMQEFYKTEPLARCLDNYVPPKRKKEKVKALPIEQDEGASMLKAAKLELHNTLAKSYEAYEERHPSAKEERLQQEAAEALKKRDPSKNIVSSTPSEASTKSSRRAKKKAQKKAQKKAEKAAKREGVDPTEQKPSSSTSTQPPQKDWTLRGQYPETFAKIDYWRSLPDPDAPQSFSSIQTPGLVNPTKDRDPRYGSVSHETSHDESLASSASSSATLVPWQNQSISVTPADSHSSDSDSTDHDQDNTSQTFNESDGAAIPSSQGASQPMSQHLTQKVGAEANKDSEAGNDGELSDGESAKVTKAAAKQKEKRDANRRAHEAVNAAHAAGRIVQLENTKTSRNQISTNITKSDIKPGFGKTVQPATAFDEMAYGADSIACHTLKPAPLRIPSRMKQPSVEDSENKEKGTPLAPAPQLPGELKVSKGKHRMENVCYEALGTDAGETRNKGNRNQSASSTRQKADSVNFSRPRNKAAQNQKHSDTPSNKSSSPAGGKTNKSSARDKRGKKSAPSASEKQKQPGGYQGPSRDELNDFFGTKNQPGPVGAWLAEAAYRQKRKEVEAAVEAAKAAQAAKASQASQPAQVSRPAKISQSAQASHGAQNSDRQSFSAGDYQDLIQDDYNDLIRESPEKKQAARTKGGSSNAIPQTVDFNGQYPQAQQLAGARQRGGGPALPPTPASAYHPRVAAAKTTDEMMGELDDFFAEENDHLYQKPGRASTSTAGGSQKQEPWDDPAYNEEALQFGYAYMQNRHTPLPDNFEPVPLTREQRRQVLAANSIAEADYPAPPAGYPTPAGPADDENAPPCPTRPPPSVPAPGTGTGTGGGIGQGRQRGSGEQVQSLRRAPRRFQRAATAPSAAPKSPAPGYDDDWF</sequence>
<feature type="region of interest" description="Disordered" evidence="1">
    <location>
        <begin position="1006"/>
        <end position="1111"/>
    </location>
</feature>
<feature type="region of interest" description="Disordered" evidence="1">
    <location>
        <begin position="176"/>
        <end position="202"/>
    </location>
</feature>
<feature type="compositionally biased region" description="Low complexity" evidence="1">
    <location>
        <begin position="374"/>
        <end position="387"/>
    </location>
</feature>
<feature type="compositionally biased region" description="Low complexity" evidence="1">
    <location>
        <begin position="334"/>
        <end position="343"/>
    </location>
</feature>
<comment type="caution">
    <text evidence="2">The sequence shown here is derived from an EMBL/GenBank/DDBJ whole genome shotgun (WGS) entry which is preliminary data.</text>
</comment>
<feature type="compositionally biased region" description="Polar residues" evidence="1">
    <location>
        <begin position="187"/>
        <end position="199"/>
    </location>
</feature>
<feature type="compositionally biased region" description="Basic and acidic residues" evidence="1">
    <location>
        <begin position="301"/>
        <end position="329"/>
    </location>
</feature>
<feature type="compositionally biased region" description="Polar residues" evidence="1">
    <location>
        <begin position="957"/>
        <end position="968"/>
    </location>
</feature>
<feature type="compositionally biased region" description="Basic and acidic residues" evidence="1">
    <location>
        <begin position="549"/>
        <end position="562"/>
    </location>
</feature>
<feature type="compositionally biased region" description="Pro residues" evidence="1">
    <location>
        <begin position="1024"/>
        <end position="1034"/>
    </location>
</feature>
<gene>
    <name evidence="2" type="ORF">CKAH01_02332</name>
</gene>
<feature type="region of interest" description="Disordered" evidence="1">
    <location>
        <begin position="69"/>
        <end position="128"/>
    </location>
</feature>
<feature type="compositionally biased region" description="Polar residues" evidence="1">
    <location>
        <begin position="691"/>
        <end position="740"/>
    </location>
</feature>
<feature type="region of interest" description="Disordered" evidence="1">
    <location>
        <begin position="953"/>
        <end position="973"/>
    </location>
</feature>
<feature type="compositionally biased region" description="Polar residues" evidence="1">
    <location>
        <begin position="880"/>
        <end position="896"/>
    </location>
</feature>
<dbReference type="AlphaFoldDB" id="A0AAD9XYD4"/>
<reference evidence="2" key="1">
    <citation type="submission" date="2023-02" db="EMBL/GenBank/DDBJ databases">
        <title>Colletotrichum kahawae CIFC_Que2 genome sequencing and assembly.</title>
        <authorList>
            <person name="Baroncelli R."/>
        </authorList>
    </citation>
    <scope>NUCLEOTIDE SEQUENCE</scope>
    <source>
        <strain evidence="2">CIFC_Que2</strain>
    </source>
</reference>
<feature type="compositionally biased region" description="Basic residues" evidence="1">
    <location>
        <begin position="344"/>
        <end position="357"/>
    </location>
</feature>
<feature type="compositionally biased region" description="Basic and acidic residues" evidence="1">
    <location>
        <begin position="358"/>
        <end position="373"/>
    </location>
</feature>
<evidence type="ECO:0000313" key="2">
    <source>
        <dbReference type="EMBL" id="KAK2730504.1"/>
    </source>
</evidence>
<dbReference type="Proteomes" id="UP001281614">
    <property type="component" value="Unassembled WGS sequence"/>
</dbReference>
<keyword evidence="3" id="KW-1185">Reference proteome</keyword>
<feature type="compositionally biased region" description="Low complexity" evidence="1">
    <location>
        <begin position="897"/>
        <end position="906"/>
    </location>
</feature>
<feature type="compositionally biased region" description="Basic and acidic residues" evidence="1">
    <location>
        <begin position="864"/>
        <end position="874"/>
    </location>
</feature>
<feature type="compositionally biased region" description="Gly residues" evidence="1">
    <location>
        <begin position="1058"/>
        <end position="1072"/>
    </location>
</feature>
<dbReference type="EMBL" id="VYYT01000665">
    <property type="protein sequence ID" value="KAK2730504.1"/>
    <property type="molecule type" value="Genomic_DNA"/>
</dbReference>
<feature type="compositionally biased region" description="Low complexity" evidence="1">
    <location>
        <begin position="804"/>
        <end position="829"/>
    </location>
</feature>
<organism evidence="2 3">
    <name type="scientific">Colletotrichum kahawae</name>
    <name type="common">Coffee berry disease fungus</name>
    <dbReference type="NCBI Taxonomy" id="34407"/>
    <lineage>
        <taxon>Eukaryota</taxon>
        <taxon>Fungi</taxon>
        <taxon>Dikarya</taxon>
        <taxon>Ascomycota</taxon>
        <taxon>Pezizomycotina</taxon>
        <taxon>Sordariomycetes</taxon>
        <taxon>Hypocreomycetidae</taxon>
        <taxon>Glomerellales</taxon>
        <taxon>Glomerellaceae</taxon>
        <taxon>Colletotrichum</taxon>
        <taxon>Colletotrichum gloeosporioides species complex</taxon>
    </lineage>
</organism>
<feature type="compositionally biased region" description="Polar residues" evidence="1">
    <location>
        <begin position="461"/>
        <end position="471"/>
    </location>
</feature>
<feature type="compositionally biased region" description="Polar residues" evidence="1">
    <location>
        <begin position="502"/>
        <end position="516"/>
    </location>
</feature>
<feature type="region of interest" description="Disordered" evidence="1">
    <location>
        <begin position="629"/>
        <end position="922"/>
    </location>
</feature>
<feature type="compositionally biased region" description="Pro residues" evidence="1">
    <location>
        <begin position="1043"/>
        <end position="1054"/>
    </location>
</feature>
<feature type="compositionally biased region" description="Polar residues" evidence="1">
    <location>
        <begin position="831"/>
        <end position="850"/>
    </location>
</feature>
<feature type="compositionally biased region" description="Basic and acidic residues" evidence="1">
    <location>
        <begin position="475"/>
        <end position="487"/>
    </location>
</feature>
<feature type="compositionally biased region" description="Polar residues" evidence="1">
    <location>
        <begin position="415"/>
        <end position="424"/>
    </location>
</feature>
<feature type="region of interest" description="Disordered" evidence="1">
    <location>
        <begin position="301"/>
        <end position="571"/>
    </location>
</feature>
<feature type="region of interest" description="Disordered" evidence="1">
    <location>
        <begin position="141"/>
        <end position="162"/>
    </location>
</feature>
<name>A0AAD9XYD4_COLKA</name>
<evidence type="ECO:0000256" key="1">
    <source>
        <dbReference type="SAM" id="MobiDB-lite"/>
    </source>
</evidence>
<protein>
    <submittedName>
        <fullName evidence="2">Uncharacterized protein</fullName>
    </submittedName>
</protein>
<evidence type="ECO:0000313" key="3">
    <source>
        <dbReference type="Proteomes" id="UP001281614"/>
    </source>
</evidence>
<accession>A0AAD9XYD4</accession>
<feature type="compositionally biased region" description="Low complexity" evidence="1">
    <location>
        <begin position="1091"/>
        <end position="1104"/>
    </location>
</feature>
<proteinExistence type="predicted"/>